<name>A0AAT9HZT9_9ACTN</name>
<evidence type="ECO:0000313" key="1">
    <source>
        <dbReference type="EMBL" id="BFO23008.1"/>
    </source>
</evidence>
<sequence length="131" mass="14399">MLADGVVDGDRDTDRTAALAAQGLADDRGETAFEYALRELVGYREQGGVRDECQRLAAPDPVLVLALDSLTAAFSEELLEYAWPHCGKIGRYVSHRARSLTGSLDRVMRRTDRDVNRVVEGQGNESESSSR</sequence>
<dbReference type="EMBL" id="AP035768">
    <property type="protein sequence ID" value="BFO23008.1"/>
    <property type="molecule type" value="Genomic_DNA"/>
</dbReference>
<reference evidence="1" key="1">
    <citation type="submission" date="2024-06" db="EMBL/GenBank/DDBJ databases">
        <authorList>
            <consortium name="consrtm"/>
            <person name="Uemura M."/>
            <person name="Terahara T."/>
        </authorList>
    </citation>
    <scope>NUCLEOTIDE SEQUENCE</scope>
    <source>
        <strain evidence="1">KM77-8</strain>
    </source>
</reference>
<reference evidence="1" key="2">
    <citation type="submission" date="2024-07" db="EMBL/GenBank/DDBJ databases">
        <title>Streptomyces haneummycinica sp. nov., a new antibiotic-producing actinobacterium isolated from marine sediment.</title>
        <authorList>
            <person name="Uemura M."/>
            <person name="Hamada M."/>
            <person name="Hirano S."/>
            <person name="Kobayashi K."/>
            <person name="Ohshiro T."/>
            <person name="Kobayashi T."/>
            <person name="Terahara T."/>
        </authorList>
    </citation>
    <scope>NUCLEOTIDE SEQUENCE</scope>
    <source>
        <strain evidence="1">KM77-8</strain>
    </source>
</reference>
<accession>A0AAT9HZT9</accession>
<protein>
    <submittedName>
        <fullName evidence="1">Uncharacterized protein</fullName>
    </submittedName>
</protein>
<organism evidence="1">
    <name type="scientific">Streptomyces haneummycinicus</name>
    <dbReference type="NCBI Taxonomy" id="3074435"/>
    <lineage>
        <taxon>Bacteria</taxon>
        <taxon>Bacillati</taxon>
        <taxon>Actinomycetota</taxon>
        <taxon>Actinomycetes</taxon>
        <taxon>Kitasatosporales</taxon>
        <taxon>Streptomycetaceae</taxon>
        <taxon>Streptomyces</taxon>
    </lineage>
</organism>
<proteinExistence type="predicted"/>
<dbReference type="AlphaFoldDB" id="A0AAT9HZT9"/>
<gene>
    <name evidence="1" type="ORF">SHKM778_93960</name>
</gene>